<evidence type="ECO:0000259" key="7">
    <source>
        <dbReference type="Pfam" id="PF17917"/>
    </source>
</evidence>
<sequence>MQDCKLPFKLYIDACGDGLGPALHQTKLINEKPVEGQICFISIQIKPTEEKYGASQMECLCLVWALDKLHCYLDGTVFDEITDCHCVKSLLNMKIPNRNMLRWQISIQEYRSNMTIVHKSGNIHKNADGLS</sequence>
<evidence type="ECO:0000256" key="2">
    <source>
        <dbReference type="ARBA" id="ARBA00022695"/>
    </source>
</evidence>
<protein>
    <recommendedName>
        <fullName evidence="7">Reverse transcriptase RNase H-like domain-containing protein</fullName>
    </recommendedName>
</protein>
<dbReference type="PANTHER" id="PTHR37984">
    <property type="entry name" value="PROTEIN CBG26694"/>
    <property type="match status" value="1"/>
</dbReference>
<evidence type="ECO:0000256" key="3">
    <source>
        <dbReference type="ARBA" id="ARBA00022722"/>
    </source>
</evidence>
<evidence type="ECO:0000256" key="6">
    <source>
        <dbReference type="ARBA" id="ARBA00022918"/>
    </source>
</evidence>
<evidence type="ECO:0000313" key="8">
    <source>
        <dbReference type="EMBL" id="MBW0551912.1"/>
    </source>
</evidence>
<dbReference type="Proteomes" id="UP000765509">
    <property type="component" value="Unassembled WGS sequence"/>
</dbReference>
<dbReference type="PANTHER" id="PTHR37984:SF5">
    <property type="entry name" value="PROTEIN NYNRIN-LIKE"/>
    <property type="match status" value="1"/>
</dbReference>
<feature type="domain" description="Reverse transcriptase RNase H-like" evidence="7">
    <location>
        <begin position="3"/>
        <end position="110"/>
    </location>
</feature>
<evidence type="ECO:0000256" key="4">
    <source>
        <dbReference type="ARBA" id="ARBA00022759"/>
    </source>
</evidence>
<keyword evidence="5" id="KW-0378">Hydrolase</keyword>
<comment type="caution">
    <text evidence="8">The sequence shown here is derived from an EMBL/GenBank/DDBJ whole genome shotgun (WGS) entry which is preliminary data.</text>
</comment>
<dbReference type="GO" id="GO:0004519">
    <property type="term" value="F:endonuclease activity"/>
    <property type="evidence" value="ECO:0007669"/>
    <property type="project" value="UniProtKB-KW"/>
</dbReference>
<keyword evidence="2" id="KW-0548">Nucleotidyltransferase</keyword>
<evidence type="ECO:0000313" key="9">
    <source>
        <dbReference type="Proteomes" id="UP000765509"/>
    </source>
</evidence>
<keyword evidence="6" id="KW-0695">RNA-directed DNA polymerase</keyword>
<name>A0A9Q3IXX7_9BASI</name>
<dbReference type="GO" id="GO:0003964">
    <property type="term" value="F:RNA-directed DNA polymerase activity"/>
    <property type="evidence" value="ECO:0007669"/>
    <property type="project" value="UniProtKB-KW"/>
</dbReference>
<keyword evidence="3" id="KW-0540">Nuclease</keyword>
<evidence type="ECO:0000256" key="5">
    <source>
        <dbReference type="ARBA" id="ARBA00022801"/>
    </source>
</evidence>
<keyword evidence="1" id="KW-0808">Transferase</keyword>
<dbReference type="InterPro" id="IPR041373">
    <property type="entry name" value="RT_RNaseH"/>
</dbReference>
<reference evidence="8" key="1">
    <citation type="submission" date="2021-03" db="EMBL/GenBank/DDBJ databases">
        <title>Draft genome sequence of rust myrtle Austropuccinia psidii MF-1, a brazilian biotype.</title>
        <authorList>
            <person name="Quecine M.C."/>
            <person name="Pachon D.M.R."/>
            <person name="Bonatelli M.L."/>
            <person name="Correr F.H."/>
            <person name="Franceschini L.M."/>
            <person name="Leite T.F."/>
            <person name="Margarido G.R.A."/>
            <person name="Almeida C.A."/>
            <person name="Ferrarezi J.A."/>
            <person name="Labate C.A."/>
        </authorList>
    </citation>
    <scope>NUCLEOTIDE SEQUENCE</scope>
    <source>
        <strain evidence="8">MF-1</strain>
    </source>
</reference>
<proteinExistence type="predicted"/>
<dbReference type="AlphaFoldDB" id="A0A9Q3IXX7"/>
<dbReference type="InterPro" id="IPR043502">
    <property type="entry name" value="DNA/RNA_pol_sf"/>
</dbReference>
<dbReference type="GO" id="GO:0016787">
    <property type="term" value="F:hydrolase activity"/>
    <property type="evidence" value="ECO:0007669"/>
    <property type="project" value="UniProtKB-KW"/>
</dbReference>
<dbReference type="SUPFAM" id="SSF56672">
    <property type="entry name" value="DNA/RNA polymerases"/>
    <property type="match status" value="1"/>
</dbReference>
<dbReference type="CDD" id="cd09274">
    <property type="entry name" value="RNase_HI_RT_Ty3"/>
    <property type="match status" value="1"/>
</dbReference>
<dbReference type="Pfam" id="PF17917">
    <property type="entry name" value="RT_RNaseH"/>
    <property type="match status" value="1"/>
</dbReference>
<keyword evidence="9" id="KW-1185">Reference proteome</keyword>
<dbReference type="InterPro" id="IPR050951">
    <property type="entry name" value="Retrovirus_Pol_polyprotein"/>
</dbReference>
<gene>
    <name evidence="8" type="ORF">O181_091627</name>
</gene>
<organism evidence="8 9">
    <name type="scientific">Austropuccinia psidii MF-1</name>
    <dbReference type="NCBI Taxonomy" id="1389203"/>
    <lineage>
        <taxon>Eukaryota</taxon>
        <taxon>Fungi</taxon>
        <taxon>Dikarya</taxon>
        <taxon>Basidiomycota</taxon>
        <taxon>Pucciniomycotina</taxon>
        <taxon>Pucciniomycetes</taxon>
        <taxon>Pucciniales</taxon>
        <taxon>Sphaerophragmiaceae</taxon>
        <taxon>Austropuccinia</taxon>
    </lineage>
</organism>
<evidence type="ECO:0000256" key="1">
    <source>
        <dbReference type="ARBA" id="ARBA00022679"/>
    </source>
</evidence>
<accession>A0A9Q3IXX7</accession>
<dbReference type="EMBL" id="AVOT02057878">
    <property type="protein sequence ID" value="MBW0551912.1"/>
    <property type="molecule type" value="Genomic_DNA"/>
</dbReference>
<keyword evidence="4" id="KW-0255">Endonuclease</keyword>